<dbReference type="SUPFAM" id="SSF56672">
    <property type="entry name" value="DNA/RNA polymerases"/>
    <property type="match status" value="1"/>
</dbReference>
<dbReference type="Pfam" id="PF00098">
    <property type="entry name" value="zf-CCHC"/>
    <property type="match status" value="1"/>
</dbReference>
<keyword evidence="4" id="KW-0378">Hydrolase</keyword>
<evidence type="ECO:0000259" key="8">
    <source>
        <dbReference type="PROSITE" id="PS50994"/>
    </source>
</evidence>
<dbReference type="InterPro" id="IPR036397">
    <property type="entry name" value="RNaseH_sf"/>
</dbReference>
<dbReference type="EMBL" id="CAKLBY020000308">
    <property type="protein sequence ID" value="CAK7944527.1"/>
    <property type="molecule type" value="Genomic_DNA"/>
</dbReference>
<evidence type="ECO:0000256" key="3">
    <source>
        <dbReference type="ARBA" id="ARBA00022750"/>
    </source>
</evidence>
<dbReference type="AlphaFoldDB" id="A0AAV1VEB2"/>
<protein>
    <submittedName>
        <fullName evidence="9">Uncharacterized protein</fullName>
    </submittedName>
</protein>
<dbReference type="Gene3D" id="4.10.60.10">
    <property type="entry name" value="Zinc finger, CCHC-type"/>
    <property type="match status" value="1"/>
</dbReference>
<dbReference type="InterPro" id="IPR001878">
    <property type="entry name" value="Znf_CCHC"/>
</dbReference>
<evidence type="ECO:0000256" key="5">
    <source>
        <dbReference type="PROSITE-ProRule" id="PRU00047"/>
    </source>
</evidence>
<dbReference type="PROSITE" id="PS50158">
    <property type="entry name" value="ZF_CCHC"/>
    <property type="match status" value="1"/>
</dbReference>
<dbReference type="Pfam" id="PF22936">
    <property type="entry name" value="Pol_BBD"/>
    <property type="match status" value="1"/>
</dbReference>
<keyword evidence="3" id="KW-0064">Aspartyl protease</keyword>
<evidence type="ECO:0000259" key="7">
    <source>
        <dbReference type="PROSITE" id="PS50158"/>
    </source>
</evidence>
<evidence type="ECO:0000313" key="10">
    <source>
        <dbReference type="Proteomes" id="UP001162060"/>
    </source>
</evidence>
<dbReference type="InterPro" id="IPR001584">
    <property type="entry name" value="Integrase_cat-core"/>
</dbReference>
<dbReference type="SMART" id="SM00343">
    <property type="entry name" value="ZnF_C2HC"/>
    <property type="match status" value="1"/>
</dbReference>
<organism evidence="9 10">
    <name type="scientific">Peronospora matthiolae</name>
    <dbReference type="NCBI Taxonomy" id="2874970"/>
    <lineage>
        <taxon>Eukaryota</taxon>
        <taxon>Sar</taxon>
        <taxon>Stramenopiles</taxon>
        <taxon>Oomycota</taxon>
        <taxon>Peronosporomycetes</taxon>
        <taxon>Peronosporales</taxon>
        <taxon>Peronosporaceae</taxon>
        <taxon>Peronospora</taxon>
    </lineage>
</organism>
<dbReference type="Pfam" id="PF07727">
    <property type="entry name" value="RVT_2"/>
    <property type="match status" value="1"/>
</dbReference>
<keyword evidence="5" id="KW-0863">Zinc-finger</keyword>
<dbReference type="InterPro" id="IPR036875">
    <property type="entry name" value="Znf_CCHC_sf"/>
</dbReference>
<dbReference type="PANTHER" id="PTHR42648">
    <property type="entry name" value="TRANSPOSASE, PUTATIVE-RELATED"/>
    <property type="match status" value="1"/>
</dbReference>
<dbReference type="SUPFAM" id="SSF57756">
    <property type="entry name" value="Retrovirus zinc finger-like domains"/>
    <property type="match status" value="1"/>
</dbReference>
<dbReference type="Gene3D" id="3.30.420.10">
    <property type="entry name" value="Ribonuclease H-like superfamily/Ribonuclease H"/>
    <property type="match status" value="1"/>
</dbReference>
<dbReference type="PROSITE" id="PS50994">
    <property type="entry name" value="INTEGRASE"/>
    <property type="match status" value="1"/>
</dbReference>
<keyword evidence="1" id="KW-0645">Protease</keyword>
<dbReference type="SUPFAM" id="SSF53098">
    <property type="entry name" value="Ribonuclease H-like"/>
    <property type="match status" value="1"/>
</dbReference>
<dbReference type="GO" id="GO:0015074">
    <property type="term" value="P:DNA integration"/>
    <property type="evidence" value="ECO:0007669"/>
    <property type="project" value="InterPro"/>
</dbReference>
<dbReference type="Proteomes" id="UP001162060">
    <property type="component" value="Unassembled WGS sequence"/>
</dbReference>
<dbReference type="Pfam" id="PF25597">
    <property type="entry name" value="SH3_retrovirus"/>
    <property type="match status" value="1"/>
</dbReference>
<dbReference type="InterPro" id="IPR012337">
    <property type="entry name" value="RNaseH-like_sf"/>
</dbReference>
<evidence type="ECO:0000256" key="1">
    <source>
        <dbReference type="ARBA" id="ARBA00022670"/>
    </source>
</evidence>
<dbReference type="InterPro" id="IPR013103">
    <property type="entry name" value="RVT_2"/>
</dbReference>
<dbReference type="GO" id="GO:0008270">
    <property type="term" value="F:zinc ion binding"/>
    <property type="evidence" value="ECO:0007669"/>
    <property type="project" value="UniProtKB-KW"/>
</dbReference>
<keyword evidence="2" id="KW-0479">Metal-binding</keyword>
<dbReference type="InterPro" id="IPR039537">
    <property type="entry name" value="Retrotran_Ty1/copia-like"/>
</dbReference>
<proteinExistence type="predicted"/>
<feature type="compositionally biased region" description="Basic and acidic residues" evidence="6">
    <location>
        <begin position="564"/>
        <end position="574"/>
    </location>
</feature>
<gene>
    <name evidence="9" type="ORF">PM001_LOCUS29677</name>
</gene>
<feature type="region of interest" description="Disordered" evidence="6">
    <location>
        <begin position="564"/>
        <end position="615"/>
    </location>
</feature>
<dbReference type="InterPro" id="IPR057670">
    <property type="entry name" value="SH3_retrovirus"/>
</dbReference>
<comment type="caution">
    <text evidence="9">The sequence shown here is derived from an EMBL/GenBank/DDBJ whole genome shotgun (WGS) entry which is preliminary data.</text>
</comment>
<keyword evidence="5" id="KW-0862">Zinc</keyword>
<dbReference type="GO" id="GO:0006508">
    <property type="term" value="P:proteolysis"/>
    <property type="evidence" value="ECO:0007669"/>
    <property type="project" value="UniProtKB-KW"/>
</dbReference>
<dbReference type="GO" id="GO:0004190">
    <property type="term" value="F:aspartic-type endopeptidase activity"/>
    <property type="evidence" value="ECO:0007669"/>
    <property type="project" value="UniProtKB-KW"/>
</dbReference>
<name>A0AAV1VEB2_9STRA</name>
<evidence type="ECO:0000313" key="9">
    <source>
        <dbReference type="EMBL" id="CAK7944527.1"/>
    </source>
</evidence>
<evidence type="ECO:0000256" key="4">
    <source>
        <dbReference type="ARBA" id="ARBA00022801"/>
    </source>
</evidence>
<feature type="domain" description="Integrase catalytic" evidence="8">
    <location>
        <begin position="315"/>
        <end position="484"/>
    </location>
</feature>
<dbReference type="InterPro" id="IPR054722">
    <property type="entry name" value="PolX-like_BBD"/>
</dbReference>
<reference evidence="9" key="1">
    <citation type="submission" date="2024-01" db="EMBL/GenBank/DDBJ databases">
        <authorList>
            <person name="Webb A."/>
        </authorList>
    </citation>
    <scope>NUCLEOTIDE SEQUENCE</scope>
    <source>
        <strain evidence="9">Pm1</strain>
    </source>
</reference>
<dbReference type="CDD" id="cd09272">
    <property type="entry name" value="RNase_HI_RT_Ty1"/>
    <property type="match status" value="1"/>
</dbReference>
<sequence>MLSRLDIHRTDYLRQAEELAQFAQSTEVDTHSKSFGRDVVNTVEVAQEFKDKHKSRPSLPRTDTRTCFKCGEVGHIRSRCPQMKKKPSGANFVFTVGRGASRSPGQWILDSGSSRHLVNDPSLLTDPIDCRSECMTAATDGSALRITLQGTVDIQVVALGVVNTVRLLNVQYAENLERNILFYGLLEAKGCVLEYRGGRRVLSSGTGGTPIMDVECCNNVLVVAVTNHSDRNSKPPQEALMTVVNPPEYEFDSDVLCGTLMDFHRRLGHLCFDTIVKMANDPASCIRLTDSTRQKCLACAQGKQTKGVQSKRDTGANSPIDAIGGVICSDLKGPMTPRDRLGNRYMVNFIDHRSSYSRIFLAKSKDAAASKFKLFMANFEREFNCKVHVLRTDGGGKYKTLDIFCSSEGVLRQVSEAKNQASNGKAERMHRTVMNMVRSMIFASNLPLSFWGDAAMYASYILNRSKTKSNPGCASPLEILTGKAPVLTDIVAFGSTCTAHRDPKNKSLGERGKAGIVIGRGSETKVYKVYIPVDKVVVVTQHVQNIEAPQDDQDERKTCLDMARRQKEPGPDHQADEEDRQDGVKRAKQVRKGRKSTWTRERHGTRSTTSSQPKVVEVDTSVDGCDIVNAIVEQDPKHYGEAMKSGQRDQWQVAMTEELDALEANDVWKIVVPPRNAHVLHNKWVYKAKTDANGDIERYKARLVVCGNEQVFDIDYNLTFAAVMDLVTVKLILVLSKRWNVPARHGDVPNAYVKAEKEEHLNIFMKVPKGMQITKEELQGFGVESPGEVALLLKKSLYGLKQAGRLWSKLLHSKLTENGYKQCTTDMCLYYKHQGQEWTIVGVYVDDLLVTGTKQCAVDEFFAGMETLSIKDLGVVQKFLGLRISLDDTQGYILDQEVMIDVLLRDFKLESANGVRTPIGDECNDDNKDDVDYLPARGASGETSLCAFQSLVGSLLWIARCTRPDICFAVHKATRQTHKPTTKDWKIAKRIARYLKATKNLRLHLNGNGPTQQNVKIECWSDADFAADKADRKSVSGYVLTLDGSVVLWSCKKQSGVLLSTMEAELISSSQAGRELLGVRELLLELKLQVCTPMPMWMDNQAAIKQLEGEKSTTSAKHGDIRFKFICHYAREGIVMPKYVKTEIMMADILTKSLPAPRMEELRKMFNLRTIQAEVEEEC</sequence>
<dbReference type="GO" id="GO:0003676">
    <property type="term" value="F:nucleic acid binding"/>
    <property type="evidence" value="ECO:0007669"/>
    <property type="project" value="InterPro"/>
</dbReference>
<dbReference type="PANTHER" id="PTHR42648:SF28">
    <property type="entry name" value="TRANSPOSON-ENCODED PROTEIN WITH RIBONUCLEASE H-LIKE AND RETROVIRUS ZINC FINGER-LIKE DOMAINS"/>
    <property type="match status" value="1"/>
</dbReference>
<evidence type="ECO:0000256" key="2">
    <source>
        <dbReference type="ARBA" id="ARBA00022723"/>
    </source>
</evidence>
<feature type="compositionally biased region" description="Basic residues" evidence="6">
    <location>
        <begin position="586"/>
        <end position="597"/>
    </location>
</feature>
<accession>A0AAV1VEB2</accession>
<feature type="domain" description="CCHC-type" evidence="7">
    <location>
        <begin position="67"/>
        <end position="82"/>
    </location>
</feature>
<dbReference type="InterPro" id="IPR043502">
    <property type="entry name" value="DNA/RNA_pol_sf"/>
</dbReference>
<evidence type="ECO:0000256" key="6">
    <source>
        <dbReference type="SAM" id="MobiDB-lite"/>
    </source>
</evidence>